<evidence type="ECO:0000313" key="2">
    <source>
        <dbReference type="EMBL" id="KAF1995945.1"/>
    </source>
</evidence>
<keyword evidence="3" id="KW-1185">Reference proteome</keyword>
<organism evidence="2 3">
    <name type="scientific">Amniculicola lignicola CBS 123094</name>
    <dbReference type="NCBI Taxonomy" id="1392246"/>
    <lineage>
        <taxon>Eukaryota</taxon>
        <taxon>Fungi</taxon>
        <taxon>Dikarya</taxon>
        <taxon>Ascomycota</taxon>
        <taxon>Pezizomycotina</taxon>
        <taxon>Dothideomycetes</taxon>
        <taxon>Pleosporomycetidae</taxon>
        <taxon>Pleosporales</taxon>
        <taxon>Amniculicolaceae</taxon>
        <taxon>Amniculicola</taxon>
    </lineage>
</organism>
<protein>
    <recommendedName>
        <fullName evidence="1">Heterokaryon incompatibility domain-containing protein</fullName>
    </recommendedName>
</protein>
<evidence type="ECO:0000259" key="1">
    <source>
        <dbReference type="Pfam" id="PF06985"/>
    </source>
</evidence>
<dbReference type="PANTHER" id="PTHR33112">
    <property type="entry name" value="DOMAIN PROTEIN, PUTATIVE-RELATED"/>
    <property type="match status" value="1"/>
</dbReference>
<dbReference type="EMBL" id="ML977631">
    <property type="protein sequence ID" value="KAF1995945.1"/>
    <property type="molecule type" value="Genomic_DNA"/>
</dbReference>
<dbReference type="AlphaFoldDB" id="A0A6A5WA02"/>
<proteinExistence type="predicted"/>
<name>A0A6A5WA02_9PLEO</name>
<accession>A0A6A5WA02</accession>
<dbReference type="OrthoDB" id="3662167at2759"/>
<feature type="domain" description="Heterokaryon incompatibility" evidence="1">
    <location>
        <begin position="1"/>
        <end position="71"/>
    </location>
</feature>
<sequence length="171" mass="19739">MDLIYQRSEVNVIDASGHDSNSGLPGVLTGSRSPNQPFVSIAHYDMLCAIGRPQYWIDNSPWSTRGWTYQEGFLSWRRLIFTSQQGYLECQGMHCIEALNSPPPARLSQLRTISKLKRRRAMSLKRIFVYSKRTLSHDADIINDMLGLIRFTERLPYPLRHLRGLPFMEIP</sequence>
<dbReference type="Pfam" id="PF06985">
    <property type="entry name" value="HET"/>
    <property type="match status" value="1"/>
</dbReference>
<evidence type="ECO:0000313" key="3">
    <source>
        <dbReference type="Proteomes" id="UP000799779"/>
    </source>
</evidence>
<dbReference type="InterPro" id="IPR010730">
    <property type="entry name" value="HET"/>
</dbReference>
<gene>
    <name evidence="2" type="ORF">P154DRAFT_328491</name>
</gene>
<dbReference type="PANTHER" id="PTHR33112:SF1">
    <property type="entry name" value="HETEROKARYON INCOMPATIBILITY DOMAIN-CONTAINING PROTEIN"/>
    <property type="match status" value="1"/>
</dbReference>
<dbReference type="Proteomes" id="UP000799779">
    <property type="component" value="Unassembled WGS sequence"/>
</dbReference>
<reference evidence="2" key="1">
    <citation type="journal article" date="2020" name="Stud. Mycol.">
        <title>101 Dothideomycetes genomes: a test case for predicting lifestyles and emergence of pathogens.</title>
        <authorList>
            <person name="Haridas S."/>
            <person name="Albert R."/>
            <person name="Binder M."/>
            <person name="Bloem J."/>
            <person name="Labutti K."/>
            <person name="Salamov A."/>
            <person name="Andreopoulos B."/>
            <person name="Baker S."/>
            <person name="Barry K."/>
            <person name="Bills G."/>
            <person name="Bluhm B."/>
            <person name="Cannon C."/>
            <person name="Castanera R."/>
            <person name="Culley D."/>
            <person name="Daum C."/>
            <person name="Ezra D."/>
            <person name="Gonzalez J."/>
            <person name="Henrissat B."/>
            <person name="Kuo A."/>
            <person name="Liang C."/>
            <person name="Lipzen A."/>
            <person name="Lutzoni F."/>
            <person name="Magnuson J."/>
            <person name="Mondo S."/>
            <person name="Nolan M."/>
            <person name="Ohm R."/>
            <person name="Pangilinan J."/>
            <person name="Park H.-J."/>
            <person name="Ramirez L."/>
            <person name="Alfaro M."/>
            <person name="Sun H."/>
            <person name="Tritt A."/>
            <person name="Yoshinaga Y."/>
            <person name="Zwiers L.-H."/>
            <person name="Turgeon B."/>
            <person name="Goodwin S."/>
            <person name="Spatafora J."/>
            <person name="Crous P."/>
            <person name="Grigoriev I."/>
        </authorList>
    </citation>
    <scope>NUCLEOTIDE SEQUENCE</scope>
    <source>
        <strain evidence="2">CBS 123094</strain>
    </source>
</reference>